<dbReference type="EMBL" id="CP094528">
    <property type="protein sequence ID" value="UOE45985.1"/>
    <property type="molecule type" value="Genomic_DNA"/>
</dbReference>
<gene>
    <name evidence="1" type="ORF">MTO99_09650</name>
</gene>
<proteinExistence type="predicted"/>
<accession>A0ABY4CBB3</accession>
<dbReference type="Proteomes" id="UP000832097">
    <property type="component" value="Chromosome"/>
</dbReference>
<organism evidence="1 2">
    <name type="scientific">Agromyces larvae</name>
    <dbReference type="NCBI Taxonomy" id="2929802"/>
    <lineage>
        <taxon>Bacteria</taxon>
        <taxon>Bacillati</taxon>
        <taxon>Actinomycetota</taxon>
        <taxon>Actinomycetes</taxon>
        <taxon>Micrococcales</taxon>
        <taxon>Microbacteriaceae</taxon>
        <taxon>Agromyces</taxon>
    </lineage>
</organism>
<protein>
    <submittedName>
        <fullName evidence="1">Uncharacterized protein</fullName>
    </submittedName>
</protein>
<reference evidence="1 2" key="1">
    <citation type="submission" date="2022-03" db="EMBL/GenBank/DDBJ databases">
        <title>Mucilaginibacter sp. isolated from the gut of Protaetia brevitarsis seulensis larvae.</title>
        <authorList>
            <person name="Won M."/>
            <person name="Kim S.-J."/>
            <person name="Kwon S.-W."/>
        </authorList>
    </citation>
    <scope>NUCLEOTIDE SEQUENCE [LARGE SCALE GENOMIC DNA]</scope>
    <source>
        <strain evidence="1 2">CFWR-12</strain>
    </source>
</reference>
<evidence type="ECO:0000313" key="2">
    <source>
        <dbReference type="Proteomes" id="UP000832097"/>
    </source>
</evidence>
<name>A0ABY4CBB3_9MICO</name>
<dbReference type="RefSeq" id="WP_243558780.1">
    <property type="nucleotide sequence ID" value="NZ_CP094528.1"/>
</dbReference>
<evidence type="ECO:0000313" key="1">
    <source>
        <dbReference type="EMBL" id="UOE45985.1"/>
    </source>
</evidence>
<sequence>MSAPKPIALTYVEADEYAGPAPQPFVVVGAGVLADLIARVEALEAALD</sequence>
<keyword evidence="2" id="KW-1185">Reference proteome</keyword>